<dbReference type="InterPro" id="IPR024775">
    <property type="entry name" value="DinB-like"/>
</dbReference>
<organism evidence="2 3">
    <name type="scientific">Cytobacillus oceanisediminis</name>
    <dbReference type="NCBI Taxonomy" id="665099"/>
    <lineage>
        <taxon>Bacteria</taxon>
        <taxon>Bacillati</taxon>
        <taxon>Bacillota</taxon>
        <taxon>Bacilli</taxon>
        <taxon>Bacillales</taxon>
        <taxon>Bacillaceae</taxon>
        <taxon>Cytobacillus</taxon>
    </lineage>
</organism>
<dbReference type="SUPFAM" id="SSF109854">
    <property type="entry name" value="DinB/YfiT-like putative metalloenzymes"/>
    <property type="match status" value="1"/>
</dbReference>
<accession>A0A562K5M0</accession>
<evidence type="ECO:0000259" key="1">
    <source>
        <dbReference type="Pfam" id="PF12867"/>
    </source>
</evidence>
<protein>
    <submittedName>
        <fullName evidence="2">DinB family protein</fullName>
    </submittedName>
</protein>
<dbReference type="GeneID" id="65401487"/>
<evidence type="ECO:0000313" key="3">
    <source>
        <dbReference type="Proteomes" id="UP000318667"/>
    </source>
</evidence>
<keyword evidence="3" id="KW-1185">Reference proteome</keyword>
<proteinExistence type="predicted"/>
<sequence length="157" mass="18393">MERIIFDHMETVRGITEKSIKRIPEEIADITPKGFYNHIRWNFGHIAYVQEKLVFEIMGEEMKTPMKYEQLFAAGTKPADWVDTPPSLTEISFVLTEQKSRIKEFLQGRLEEKLPRPFTNRGGITLYTAGEAFLFSFYHEALHMETIKRIYRSVSSK</sequence>
<dbReference type="Gene3D" id="1.20.120.450">
    <property type="entry name" value="dinb family like domain"/>
    <property type="match status" value="1"/>
</dbReference>
<dbReference type="OrthoDB" id="4295522at2"/>
<dbReference type="Pfam" id="PF12867">
    <property type="entry name" value="DinB_2"/>
    <property type="match status" value="1"/>
</dbReference>
<dbReference type="RefSeq" id="WP_144538998.1">
    <property type="nucleotide sequence ID" value="NZ_CBCSDC010000019.1"/>
</dbReference>
<dbReference type="Proteomes" id="UP000318667">
    <property type="component" value="Unassembled WGS sequence"/>
</dbReference>
<evidence type="ECO:0000313" key="2">
    <source>
        <dbReference type="EMBL" id="TWH90741.1"/>
    </source>
</evidence>
<dbReference type="EMBL" id="VLKI01000001">
    <property type="protein sequence ID" value="TWH90741.1"/>
    <property type="molecule type" value="Genomic_DNA"/>
</dbReference>
<comment type="caution">
    <text evidence="2">The sequence shown here is derived from an EMBL/GenBank/DDBJ whole genome shotgun (WGS) entry which is preliminary data.</text>
</comment>
<reference evidence="2 3" key="1">
    <citation type="journal article" date="2015" name="Stand. Genomic Sci.">
        <title>Genomic Encyclopedia of Bacterial and Archaeal Type Strains, Phase III: the genomes of soil and plant-associated and newly described type strains.</title>
        <authorList>
            <person name="Whitman W.B."/>
            <person name="Woyke T."/>
            <person name="Klenk H.P."/>
            <person name="Zhou Y."/>
            <person name="Lilburn T.G."/>
            <person name="Beck B.J."/>
            <person name="De Vos P."/>
            <person name="Vandamme P."/>
            <person name="Eisen J.A."/>
            <person name="Garrity G."/>
            <person name="Hugenholtz P."/>
            <person name="Kyrpides N.C."/>
        </authorList>
    </citation>
    <scope>NUCLEOTIDE SEQUENCE [LARGE SCALE GENOMIC DNA]</scope>
    <source>
        <strain evidence="2 3">CGMCC 1.10115</strain>
    </source>
</reference>
<dbReference type="AlphaFoldDB" id="A0A562K5M0"/>
<feature type="domain" description="DinB-like" evidence="1">
    <location>
        <begin position="9"/>
        <end position="147"/>
    </location>
</feature>
<gene>
    <name evidence="2" type="ORF">IQ19_00190</name>
</gene>
<name>A0A562K5M0_9BACI</name>
<dbReference type="InterPro" id="IPR034660">
    <property type="entry name" value="DinB/YfiT-like"/>
</dbReference>